<gene>
    <name evidence="1" type="ORF">SAMN05216324_108163</name>
</gene>
<protein>
    <submittedName>
        <fullName evidence="1">Uncharacterized protein</fullName>
    </submittedName>
</protein>
<proteinExistence type="predicted"/>
<name>A0A1K2ISH5_9FLAO</name>
<evidence type="ECO:0000313" key="2">
    <source>
        <dbReference type="Proteomes" id="UP000182034"/>
    </source>
</evidence>
<dbReference type="Proteomes" id="UP000182034">
    <property type="component" value="Unassembled WGS sequence"/>
</dbReference>
<dbReference type="OrthoDB" id="1267957at2"/>
<dbReference type="AlphaFoldDB" id="A0A1K2ISH5"/>
<dbReference type="EMBL" id="FPKW01000008">
    <property type="protein sequence ID" value="SFZ95136.1"/>
    <property type="molecule type" value="Genomic_DNA"/>
</dbReference>
<reference evidence="2" key="1">
    <citation type="submission" date="2016-10" db="EMBL/GenBank/DDBJ databases">
        <authorList>
            <person name="Varghese N."/>
            <person name="Submissions S."/>
        </authorList>
    </citation>
    <scope>NUCLEOTIDE SEQUENCE [LARGE SCALE GENOMIC DNA]</scope>
    <source>
        <strain evidence="2">SUR2</strain>
    </source>
</reference>
<keyword evidence="2" id="KW-1185">Reference proteome</keyword>
<dbReference type="STRING" id="1612149.SAMN05216324_108163"/>
<evidence type="ECO:0000313" key="1">
    <source>
        <dbReference type="EMBL" id="SFZ95136.1"/>
    </source>
</evidence>
<dbReference type="RefSeq" id="WP_072410355.1">
    <property type="nucleotide sequence ID" value="NZ_FPKW01000008.1"/>
</dbReference>
<sequence>MAISEERLKKRIKDTMTECQNETGDPNGSLDKIAKAIANAVIEELKAAVITGTCPPNGGPLTLGKIT</sequence>
<organism evidence="1 2">
    <name type="scientific">Chryseobacterium limigenitum</name>
    <dbReference type="NCBI Taxonomy" id="1612149"/>
    <lineage>
        <taxon>Bacteria</taxon>
        <taxon>Pseudomonadati</taxon>
        <taxon>Bacteroidota</taxon>
        <taxon>Flavobacteriia</taxon>
        <taxon>Flavobacteriales</taxon>
        <taxon>Weeksellaceae</taxon>
        <taxon>Chryseobacterium group</taxon>
        <taxon>Chryseobacterium</taxon>
    </lineage>
</organism>
<accession>A0A1K2ISH5</accession>